<organism evidence="1 2">
    <name type="scientific">Nepenthes gracilis</name>
    <name type="common">Slender pitcher plant</name>
    <dbReference type="NCBI Taxonomy" id="150966"/>
    <lineage>
        <taxon>Eukaryota</taxon>
        <taxon>Viridiplantae</taxon>
        <taxon>Streptophyta</taxon>
        <taxon>Embryophyta</taxon>
        <taxon>Tracheophyta</taxon>
        <taxon>Spermatophyta</taxon>
        <taxon>Magnoliopsida</taxon>
        <taxon>eudicotyledons</taxon>
        <taxon>Gunneridae</taxon>
        <taxon>Pentapetalae</taxon>
        <taxon>Caryophyllales</taxon>
        <taxon>Nepenthaceae</taxon>
        <taxon>Nepenthes</taxon>
    </lineage>
</organism>
<dbReference type="InterPro" id="IPR006652">
    <property type="entry name" value="Kelch_1"/>
</dbReference>
<keyword evidence="2" id="KW-1185">Reference proteome</keyword>
<sequence>MELIPSLVDDVGRECLIRIPYEGFPVAAKVCRSWNVEIQQLEFWQRRKESGLTRPVVVFAQARFDPSQSLGSEKSQASTPTYELTLFEPEAGVWRRLPAIHGLSGGLPMFCGVVGVGLDLVVIGGWDPVTWQVSNSVYVFNFLTATWRRGADMPAGARSFFGCAADTVRQTVLVAGGHDGEKNALKSAVLYDVAKDEWTVLPDMARERDECKVIFHRGRLHVIGGYSTHAQGQFDQSIEAFDYGSWQWDQANEGSPEAGPNPSAYVAGDDGELYRCLSQEAAVLQGDRWQAVAEVPGDVGSSPHVVAWQGKLMAVGSSDVGGPYKSYIMDLKSHKWIELDVPVSYRGHIQSGCTLEL</sequence>
<accession>A0AAD3XGH6</accession>
<dbReference type="GO" id="GO:0080037">
    <property type="term" value="P:negative regulation of cytokinin-activated signaling pathway"/>
    <property type="evidence" value="ECO:0007669"/>
    <property type="project" value="InterPro"/>
</dbReference>
<name>A0AAD3XGH6_NEPGR</name>
<dbReference type="SUPFAM" id="SSF117281">
    <property type="entry name" value="Kelch motif"/>
    <property type="match status" value="1"/>
</dbReference>
<comment type="caution">
    <text evidence="1">The sequence shown here is derived from an EMBL/GenBank/DDBJ whole genome shotgun (WGS) entry which is preliminary data.</text>
</comment>
<evidence type="ECO:0008006" key="3">
    <source>
        <dbReference type="Google" id="ProtNLM"/>
    </source>
</evidence>
<dbReference type="Gene3D" id="2.120.10.80">
    <property type="entry name" value="Kelch-type beta propeller"/>
    <property type="match status" value="1"/>
</dbReference>
<evidence type="ECO:0000313" key="2">
    <source>
        <dbReference type="Proteomes" id="UP001279734"/>
    </source>
</evidence>
<gene>
    <name evidence="1" type="ORF">Nepgr_005499</name>
</gene>
<dbReference type="PANTHER" id="PTHR46407">
    <property type="entry name" value="OS02G0208700 PROTEIN"/>
    <property type="match status" value="1"/>
</dbReference>
<dbReference type="PANTHER" id="PTHR46407:SF3">
    <property type="entry name" value="OS02G0208700 PROTEIN"/>
    <property type="match status" value="1"/>
</dbReference>
<dbReference type="EMBL" id="BSYO01000004">
    <property type="protein sequence ID" value="GMH03660.1"/>
    <property type="molecule type" value="Genomic_DNA"/>
</dbReference>
<dbReference type="AlphaFoldDB" id="A0AAD3XGH6"/>
<protein>
    <recommendedName>
        <fullName evidence="3">F-box/kelch-repeat protein</fullName>
    </recommendedName>
</protein>
<proteinExistence type="predicted"/>
<dbReference type="Pfam" id="PF01344">
    <property type="entry name" value="Kelch_1"/>
    <property type="match status" value="2"/>
</dbReference>
<dbReference type="InterPro" id="IPR044595">
    <property type="entry name" value="KMD1-4"/>
</dbReference>
<evidence type="ECO:0000313" key="1">
    <source>
        <dbReference type="EMBL" id="GMH03660.1"/>
    </source>
</evidence>
<dbReference type="SMART" id="SM00612">
    <property type="entry name" value="Kelch"/>
    <property type="match status" value="2"/>
</dbReference>
<dbReference type="InterPro" id="IPR015915">
    <property type="entry name" value="Kelch-typ_b-propeller"/>
</dbReference>
<reference evidence="1" key="1">
    <citation type="submission" date="2023-05" db="EMBL/GenBank/DDBJ databases">
        <title>Nepenthes gracilis genome sequencing.</title>
        <authorList>
            <person name="Fukushima K."/>
        </authorList>
    </citation>
    <scope>NUCLEOTIDE SEQUENCE</scope>
    <source>
        <strain evidence="1">SING2019-196</strain>
    </source>
</reference>
<dbReference type="GO" id="GO:2000762">
    <property type="term" value="P:regulation of phenylpropanoid metabolic process"/>
    <property type="evidence" value="ECO:0007669"/>
    <property type="project" value="InterPro"/>
</dbReference>
<dbReference type="Proteomes" id="UP001279734">
    <property type="component" value="Unassembled WGS sequence"/>
</dbReference>